<evidence type="ECO:0000256" key="4">
    <source>
        <dbReference type="SAM" id="Phobius"/>
    </source>
</evidence>
<dbReference type="Proteomes" id="UP000789831">
    <property type="component" value="Unassembled WGS sequence"/>
</dbReference>
<reference evidence="5" key="1">
    <citation type="submission" date="2021-06" db="EMBL/GenBank/DDBJ databases">
        <authorList>
            <person name="Kallberg Y."/>
            <person name="Tangrot J."/>
            <person name="Rosling A."/>
        </authorList>
    </citation>
    <scope>NUCLEOTIDE SEQUENCE</scope>
    <source>
        <strain evidence="5">MT106</strain>
    </source>
</reference>
<keyword evidence="4" id="KW-1133">Transmembrane helix</keyword>
<keyword evidence="2" id="KW-0677">Repeat</keyword>
<feature type="region of interest" description="Disordered" evidence="3">
    <location>
        <begin position="438"/>
        <end position="465"/>
    </location>
</feature>
<dbReference type="InterPro" id="IPR015915">
    <property type="entry name" value="Kelch-typ_b-propeller"/>
</dbReference>
<evidence type="ECO:0000313" key="6">
    <source>
        <dbReference type="Proteomes" id="UP000789831"/>
    </source>
</evidence>
<comment type="caution">
    <text evidence="5">The sequence shown here is derived from an EMBL/GenBank/DDBJ whole genome shotgun (WGS) entry which is preliminary data.</text>
</comment>
<proteinExistence type="predicted"/>
<organism evidence="5 6">
    <name type="scientific">Ambispora gerdemannii</name>
    <dbReference type="NCBI Taxonomy" id="144530"/>
    <lineage>
        <taxon>Eukaryota</taxon>
        <taxon>Fungi</taxon>
        <taxon>Fungi incertae sedis</taxon>
        <taxon>Mucoromycota</taxon>
        <taxon>Glomeromycotina</taxon>
        <taxon>Glomeromycetes</taxon>
        <taxon>Archaeosporales</taxon>
        <taxon>Ambisporaceae</taxon>
        <taxon>Ambispora</taxon>
    </lineage>
</organism>
<evidence type="ECO:0000256" key="2">
    <source>
        <dbReference type="ARBA" id="ARBA00022737"/>
    </source>
</evidence>
<keyword evidence="4" id="KW-0812">Transmembrane</keyword>
<name>A0A9N9G715_9GLOM</name>
<evidence type="ECO:0000313" key="5">
    <source>
        <dbReference type="EMBL" id="CAG8589430.1"/>
    </source>
</evidence>
<dbReference type="OrthoDB" id="2307419at2759"/>
<evidence type="ECO:0000256" key="3">
    <source>
        <dbReference type="SAM" id="MobiDB-lite"/>
    </source>
</evidence>
<dbReference type="PANTHER" id="PTHR46093:SF18">
    <property type="entry name" value="FIBRONECTIN TYPE-III DOMAIN-CONTAINING PROTEIN"/>
    <property type="match status" value="1"/>
</dbReference>
<feature type="compositionally biased region" description="Basic and acidic residues" evidence="3">
    <location>
        <begin position="385"/>
        <end position="401"/>
    </location>
</feature>
<feature type="transmembrane region" description="Helical" evidence="4">
    <location>
        <begin position="408"/>
        <end position="427"/>
    </location>
</feature>
<feature type="compositionally biased region" description="Low complexity" evidence="3">
    <location>
        <begin position="447"/>
        <end position="462"/>
    </location>
</feature>
<dbReference type="EMBL" id="CAJVPL010001836">
    <property type="protein sequence ID" value="CAG8589430.1"/>
    <property type="molecule type" value="Genomic_DNA"/>
</dbReference>
<keyword evidence="4" id="KW-0472">Membrane</keyword>
<dbReference type="Gene3D" id="2.120.10.80">
    <property type="entry name" value="Kelch-type beta propeller"/>
    <property type="match status" value="2"/>
</dbReference>
<feature type="non-terminal residue" evidence="5">
    <location>
        <position position="493"/>
    </location>
</feature>
<gene>
    <name evidence="5" type="ORF">AGERDE_LOCUS8531</name>
</gene>
<dbReference type="SUPFAM" id="SSF117281">
    <property type="entry name" value="Kelch motif"/>
    <property type="match status" value="1"/>
</dbReference>
<keyword evidence="6" id="KW-1185">Reference proteome</keyword>
<dbReference type="AlphaFoldDB" id="A0A9N9G715"/>
<protein>
    <submittedName>
        <fullName evidence="5">7271_t:CDS:1</fullName>
    </submittedName>
</protein>
<feature type="region of interest" description="Disordered" evidence="3">
    <location>
        <begin position="367"/>
        <end position="401"/>
    </location>
</feature>
<sequence length="493" mass="54831">HSQINKVSTRYGHTANYISSRNKIYCIGGKTEQDTITSDVLSLELASSLAIESASFENLTISGKVIPSLAWAASAANKTHLFLYGGVKFDEMQNFELSHDIYALNVAGYQWKTLKTSDFDTNEPLPRRGISMVLDTSNRLYIFGGSTDSEDSQNLTAIVDNNMYILNTGSMIWKSVLPNPQLLPPNRYDYSATLLDVYIVYVGGKTGVGSFIRMNEIWIFDTSNSQWTLASATNSQNVPSRAGHTAVKLNNGPNKILVYGGYNTSSAEITSNNAIAILSTSDFKTFIWSIPSITFQDPYLQNLSIPYWHSATTYGNYMIVTFGKLPPDALSKLQSNNTYNNPRYPLILILNATNDVSVQWMSSSGNRPLPFVPPSDNPTGNPAKNETKDSDTNTSDQHDERNDNTKTIIGIIIGGVLCVAFILFLLLKVHHRAIDRKNQEERGETKLPLTQQEQEEPSSPLPEYTPRIAYHYVQPQIVQYPVSSYMQPPPGYS</sequence>
<dbReference type="Pfam" id="PF24681">
    <property type="entry name" value="Kelch_KLHDC2_KLHL20_DRC7"/>
    <property type="match status" value="1"/>
</dbReference>
<keyword evidence="1" id="KW-0880">Kelch repeat</keyword>
<evidence type="ECO:0000256" key="1">
    <source>
        <dbReference type="ARBA" id="ARBA00022441"/>
    </source>
</evidence>
<dbReference type="PANTHER" id="PTHR46093">
    <property type="entry name" value="ACYL-COA-BINDING DOMAIN-CONTAINING PROTEIN 5"/>
    <property type="match status" value="1"/>
</dbReference>
<accession>A0A9N9G715</accession>